<gene>
    <name evidence="3" type="ORF">PBIL07802_LOCUS3344</name>
</gene>
<dbReference type="InterPro" id="IPR000742">
    <property type="entry name" value="EGF"/>
</dbReference>
<evidence type="ECO:0000313" key="3">
    <source>
        <dbReference type="EMBL" id="CAE0241182.1"/>
    </source>
</evidence>
<proteinExistence type="predicted"/>
<accession>A0A7S3CYP8</accession>
<dbReference type="PANTHER" id="PTHR36220">
    <property type="entry name" value="UNNAMED PRODUCT"/>
    <property type="match status" value="1"/>
</dbReference>
<dbReference type="EMBL" id="HBIB01005560">
    <property type="protein sequence ID" value="CAE0241182.1"/>
    <property type="molecule type" value="Transcribed_RNA"/>
</dbReference>
<evidence type="ECO:0000259" key="2">
    <source>
        <dbReference type="PROSITE" id="PS00022"/>
    </source>
</evidence>
<dbReference type="AlphaFoldDB" id="A0A7S3CYP8"/>
<dbReference type="SUPFAM" id="SSF75011">
    <property type="entry name" value="3-carboxy-cis,cis-mucoante lactonizing enzyme"/>
    <property type="match status" value="1"/>
</dbReference>
<sequence length="626" mass="66444">MNEMVNGTAAAITAASASLSTQLTYLSSQVKYKVDFNTAGCSSNQTMAGCTACVSNAATLLCVNASSEEVVDVVLCQQGGHLLPAILRHYTVAMQQMQSVHYMHSRSTSCCLTSIGSVHTLSNCECVIGANGDDCSMCDEGRFGDDCAACTVQCHDNGRCNDGRYGDNTCVCDRGKFGGGCYTAIAEQQILVPTASDLSMQLYGERVAVTDDGSTLAVSGRADVRGSNSGAVYVYKRNATGGYEEEQVIEPPVSNVSSLLFGIGGICFSQDGAMLVIGAERVEMGPRIRYVYKYEGGSYVHVQTYYPSLPQSNETRIATYSMRMVQNGKVLFLGFAESEVDGKNAVGVVEVLKWNETASLFELDEAITPAFVGEVEAMARRDAVDAVEDGSMMVTHGRNQAENSAGMVYVYVRSDTSGRYELEQTIYPPTRQTLLVFGIALALSANGGTLAVGAMDNEGAVQGGAIYIYIRTAGSNGVFTPFQSREKLVVPSPREGDAFGWNALTISPDGDMVVAGTGLREKLGGDSLIEAGSIHVFARTRREKGRREEEGGRRGGGGIGSEKGLFEHVEEVYASDASAGSKFGYTSIVMTRSNTSIDAPTLFVGAHKASAASPNSGALYVFELAN</sequence>
<dbReference type="PROSITE" id="PS00022">
    <property type="entry name" value="EGF_1"/>
    <property type="match status" value="1"/>
</dbReference>
<reference evidence="3" key="1">
    <citation type="submission" date="2021-01" db="EMBL/GenBank/DDBJ databases">
        <authorList>
            <person name="Corre E."/>
            <person name="Pelletier E."/>
            <person name="Niang G."/>
            <person name="Scheremetjew M."/>
            <person name="Finn R."/>
            <person name="Kale V."/>
            <person name="Holt S."/>
            <person name="Cochrane G."/>
            <person name="Meng A."/>
            <person name="Brown T."/>
            <person name="Cohen L."/>
        </authorList>
    </citation>
    <scope>NUCLEOTIDE SEQUENCE</scope>
    <source>
        <strain evidence="3">NIES-2562</strain>
    </source>
</reference>
<feature type="domain" description="EGF-like" evidence="2">
    <location>
        <begin position="170"/>
        <end position="181"/>
    </location>
</feature>
<name>A0A7S3CYP8_9EUKA</name>
<protein>
    <recommendedName>
        <fullName evidence="2">EGF-like domain-containing protein</fullName>
    </recommendedName>
</protein>
<feature type="region of interest" description="Disordered" evidence="1">
    <location>
        <begin position="541"/>
        <end position="561"/>
    </location>
</feature>
<organism evidence="3">
    <name type="scientific">Palpitomonas bilix</name>
    <dbReference type="NCBI Taxonomy" id="652834"/>
    <lineage>
        <taxon>Eukaryota</taxon>
        <taxon>Eukaryota incertae sedis</taxon>
    </lineage>
</organism>
<dbReference type="Gene3D" id="2.130.10.130">
    <property type="entry name" value="Integrin alpha, N-terminal"/>
    <property type="match status" value="1"/>
</dbReference>
<dbReference type="InterPro" id="IPR028994">
    <property type="entry name" value="Integrin_alpha_N"/>
</dbReference>
<evidence type="ECO:0000256" key="1">
    <source>
        <dbReference type="SAM" id="MobiDB-lite"/>
    </source>
</evidence>
<dbReference type="PANTHER" id="PTHR36220:SF1">
    <property type="entry name" value="GAMMA TUBULIN COMPLEX COMPONENT C-TERMINAL DOMAIN-CONTAINING PROTEIN"/>
    <property type="match status" value="1"/>
</dbReference>